<evidence type="ECO:0000256" key="4">
    <source>
        <dbReference type="ARBA" id="ARBA00022989"/>
    </source>
</evidence>
<dbReference type="KEGG" id="sbal:HUE88_04380"/>
<keyword evidence="2" id="KW-1003">Cell membrane</keyword>
<feature type="transmembrane region" description="Helical" evidence="6">
    <location>
        <begin position="67"/>
        <end position="87"/>
    </location>
</feature>
<gene>
    <name evidence="8" type="ORF">HUE88_04380</name>
</gene>
<reference evidence="8 9" key="1">
    <citation type="submission" date="2020-05" db="EMBL/GenBank/DDBJ databases">
        <title>Sulfurimonas marisnigri, sp. nov., and Sulfurimonas baltica, sp. nov., manganese oxide reducing chemolithoautotrophs of the class Epsilonproteobacteria isolated from the pelagic redoxclines of the Black and Baltic Seas and emended description of the genus Sulfurimonas.</title>
        <authorList>
            <person name="Henkel J.V."/>
            <person name="Laudan C."/>
            <person name="Werner J."/>
            <person name="Neu T."/>
            <person name="Plewe S."/>
            <person name="Sproer C."/>
            <person name="Bunk B."/>
            <person name="Schulz-Vogt H.N."/>
        </authorList>
    </citation>
    <scope>NUCLEOTIDE SEQUENCE [LARGE SCALE GENOMIC DNA]</scope>
    <source>
        <strain evidence="8 9">GD2</strain>
    </source>
</reference>
<organism evidence="8 9">
    <name type="scientific">Candidatus Sulfurimonas baltica</name>
    <dbReference type="NCBI Taxonomy" id="2740404"/>
    <lineage>
        <taxon>Bacteria</taxon>
        <taxon>Pseudomonadati</taxon>
        <taxon>Campylobacterota</taxon>
        <taxon>Epsilonproteobacteria</taxon>
        <taxon>Campylobacterales</taxon>
        <taxon>Sulfurimonadaceae</taxon>
        <taxon>Sulfurimonas</taxon>
    </lineage>
</organism>
<feature type="transmembrane region" description="Helical" evidence="6">
    <location>
        <begin position="17"/>
        <end position="35"/>
    </location>
</feature>
<protein>
    <submittedName>
        <fullName evidence="8">DUF3817 domain-containing protein</fullName>
    </submittedName>
</protein>
<proteinExistence type="predicted"/>
<evidence type="ECO:0000256" key="1">
    <source>
        <dbReference type="ARBA" id="ARBA00004651"/>
    </source>
</evidence>
<dbReference type="InterPro" id="IPR023845">
    <property type="entry name" value="DUF3817_TM"/>
</dbReference>
<dbReference type="Proteomes" id="UP000593994">
    <property type="component" value="Chromosome"/>
</dbReference>
<keyword evidence="3 6" id="KW-0812">Transmembrane</keyword>
<evidence type="ECO:0000256" key="3">
    <source>
        <dbReference type="ARBA" id="ARBA00022692"/>
    </source>
</evidence>
<keyword evidence="5 6" id="KW-0472">Membrane</keyword>
<dbReference type="PANTHER" id="PTHR40077">
    <property type="entry name" value="MEMBRANE PROTEIN-RELATED"/>
    <property type="match status" value="1"/>
</dbReference>
<name>A0A7S7LX03_9BACT</name>
<evidence type="ECO:0000313" key="8">
    <source>
        <dbReference type="EMBL" id="QOY52930.1"/>
    </source>
</evidence>
<dbReference type="RefSeq" id="WP_194371442.1">
    <property type="nucleotide sequence ID" value="NZ_CP054492.1"/>
</dbReference>
<feature type="transmembrane region" description="Helical" evidence="6">
    <location>
        <begin position="42"/>
        <end position="61"/>
    </location>
</feature>
<comment type="subcellular location">
    <subcellularLocation>
        <location evidence="1">Cell membrane</location>
        <topology evidence="1">Multi-pass membrane protein</topology>
    </subcellularLocation>
</comment>
<evidence type="ECO:0000259" key="7">
    <source>
        <dbReference type="Pfam" id="PF12823"/>
    </source>
</evidence>
<evidence type="ECO:0000256" key="5">
    <source>
        <dbReference type="ARBA" id="ARBA00023136"/>
    </source>
</evidence>
<dbReference type="NCBIfam" id="TIGR03954">
    <property type="entry name" value="integ_memb_HG"/>
    <property type="match status" value="1"/>
</dbReference>
<dbReference type="AlphaFoldDB" id="A0A7S7LX03"/>
<keyword evidence="4 6" id="KW-1133">Transmembrane helix</keyword>
<sequence length="96" mass="10925">MINENVKKFGLINTIEGYSYIILVFIAMPMKYLLGLPIAVKIVGMTHGILFIIFCLLLLSAAKESRWPLMDSVIFFIASLIPFGTFFTKNKIKTYE</sequence>
<keyword evidence="9" id="KW-1185">Reference proteome</keyword>
<dbReference type="EMBL" id="CP054492">
    <property type="protein sequence ID" value="QOY52930.1"/>
    <property type="molecule type" value="Genomic_DNA"/>
</dbReference>
<evidence type="ECO:0000313" key="9">
    <source>
        <dbReference type="Proteomes" id="UP000593994"/>
    </source>
</evidence>
<dbReference type="Pfam" id="PF12823">
    <property type="entry name" value="DUF3817"/>
    <property type="match status" value="1"/>
</dbReference>
<dbReference type="GO" id="GO:0005886">
    <property type="term" value="C:plasma membrane"/>
    <property type="evidence" value="ECO:0007669"/>
    <property type="project" value="UniProtKB-SubCell"/>
</dbReference>
<evidence type="ECO:0000256" key="6">
    <source>
        <dbReference type="SAM" id="Phobius"/>
    </source>
</evidence>
<accession>A0A7S7LX03</accession>
<feature type="domain" description="DUF3817" evidence="7">
    <location>
        <begin position="7"/>
        <end position="93"/>
    </location>
</feature>
<evidence type="ECO:0000256" key="2">
    <source>
        <dbReference type="ARBA" id="ARBA00022475"/>
    </source>
</evidence>
<dbReference type="PANTHER" id="PTHR40077:SF1">
    <property type="entry name" value="MEMBRANE PROTEIN"/>
    <property type="match status" value="1"/>
</dbReference>